<dbReference type="InterPro" id="IPR006598">
    <property type="entry name" value="CAP10"/>
</dbReference>
<dbReference type="Proteomes" id="UP000612055">
    <property type="component" value="Unassembled WGS sequence"/>
</dbReference>
<name>A0A836C295_9CHLO</name>
<dbReference type="PANTHER" id="PTHR12203:SF35">
    <property type="entry name" value="PROTEIN O-GLUCOSYLTRANSFERASE 1"/>
    <property type="match status" value="1"/>
</dbReference>
<evidence type="ECO:0000313" key="5">
    <source>
        <dbReference type="Proteomes" id="UP000612055"/>
    </source>
</evidence>
<dbReference type="InterPro" id="IPR051091">
    <property type="entry name" value="O-Glucosyltr/Glycosyltrsf_90"/>
</dbReference>
<comment type="caution">
    <text evidence="4">The sequence shown here is derived from an EMBL/GenBank/DDBJ whole genome shotgun (WGS) entry which is preliminary data.</text>
</comment>
<dbReference type="OrthoDB" id="202415at2759"/>
<feature type="domain" description="Glycosyl transferase CAP10" evidence="3">
    <location>
        <begin position="71"/>
        <end position="358"/>
    </location>
</feature>
<evidence type="ECO:0000259" key="3">
    <source>
        <dbReference type="SMART" id="SM00672"/>
    </source>
</evidence>
<sequence length="394" mass="44209">MAGNATLRWGSTPQQVRNGLLYAFLGGRAHVLPPRNLAEVHQATLHLPYMKLFLHMEEVYGRGGAEADGAYLPDVDFLLTTDDNLVPMRRVAANDTARLERLPAPQFRYGKNNASLDLLFPNFHFGLKRFDSDLLARAPQLEARHPWAERKPVAFGRYASYRRVTAGARERLGANGTSICAHGGCGVREHFVQWAARYAPPKRPTTHQAGAGVKADGDAGRADGTLRGWWIDVSLRGRVALTAHAAYRYLVHLDGVALSSRLEQLLTLGSLVVKEESGHYAFFHHLLRPHEHYLPFWQQGSGPEDIVPMLDWAVKHDAEARRIAHAGQAFAVRYLNAQARHCYVLWLLQGYASALRYKPPQPRFAPDLVPLGEYVRKHVLTNEAFARVYNETDF</sequence>
<comment type="similarity">
    <text evidence="1">Belongs to the glycosyltransferase 90 family.</text>
</comment>
<protein>
    <recommendedName>
        <fullName evidence="3">Glycosyl transferase CAP10 domain-containing protein</fullName>
    </recommendedName>
</protein>
<dbReference type="Pfam" id="PF05686">
    <property type="entry name" value="Glyco_transf_90"/>
    <property type="match status" value="2"/>
</dbReference>
<dbReference type="PANTHER" id="PTHR12203">
    <property type="entry name" value="KDEL LYS-ASP-GLU-LEU CONTAINING - RELATED"/>
    <property type="match status" value="1"/>
</dbReference>
<dbReference type="SMART" id="SM00672">
    <property type="entry name" value="CAP10"/>
    <property type="match status" value="1"/>
</dbReference>
<gene>
    <name evidence="4" type="ORF">HYH03_005409</name>
</gene>
<organism evidence="4 5">
    <name type="scientific">Edaphochlamys debaryana</name>
    <dbReference type="NCBI Taxonomy" id="47281"/>
    <lineage>
        <taxon>Eukaryota</taxon>
        <taxon>Viridiplantae</taxon>
        <taxon>Chlorophyta</taxon>
        <taxon>core chlorophytes</taxon>
        <taxon>Chlorophyceae</taxon>
        <taxon>CS clade</taxon>
        <taxon>Chlamydomonadales</taxon>
        <taxon>Chlamydomonadales incertae sedis</taxon>
        <taxon>Edaphochlamys</taxon>
    </lineage>
</organism>
<proteinExistence type="inferred from homology"/>
<dbReference type="AlphaFoldDB" id="A0A836C295"/>
<dbReference type="EMBL" id="JAEHOE010000018">
    <property type="protein sequence ID" value="KAG2496587.1"/>
    <property type="molecule type" value="Genomic_DNA"/>
</dbReference>
<keyword evidence="5" id="KW-1185">Reference proteome</keyword>
<evidence type="ECO:0000256" key="1">
    <source>
        <dbReference type="ARBA" id="ARBA00010118"/>
    </source>
</evidence>
<reference evidence="4" key="1">
    <citation type="journal article" date="2020" name="bioRxiv">
        <title>Comparative genomics of Chlamydomonas.</title>
        <authorList>
            <person name="Craig R.J."/>
            <person name="Hasan A.R."/>
            <person name="Ness R.W."/>
            <person name="Keightley P.D."/>
        </authorList>
    </citation>
    <scope>NUCLEOTIDE SEQUENCE</scope>
    <source>
        <strain evidence="4">CCAP 11/70</strain>
    </source>
</reference>
<evidence type="ECO:0000256" key="2">
    <source>
        <dbReference type="ARBA" id="ARBA00022679"/>
    </source>
</evidence>
<evidence type="ECO:0000313" key="4">
    <source>
        <dbReference type="EMBL" id="KAG2496587.1"/>
    </source>
</evidence>
<accession>A0A836C295</accession>
<dbReference type="GO" id="GO:0016740">
    <property type="term" value="F:transferase activity"/>
    <property type="evidence" value="ECO:0007669"/>
    <property type="project" value="UniProtKB-KW"/>
</dbReference>
<keyword evidence="2" id="KW-0808">Transferase</keyword>